<reference evidence="1" key="1">
    <citation type="submission" date="2018-05" db="EMBL/GenBank/DDBJ databases">
        <authorList>
            <person name="Lanie J.A."/>
            <person name="Ng W.-L."/>
            <person name="Kazmierczak K.M."/>
            <person name="Andrzejewski T.M."/>
            <person name="Davidsen T.M."/>
            <person name="Wayne K.J."/>
            <person name="Tettelin H."/>
            <person name="Glass J.I."/>
            <person name="Rusch D."/>
            <person name="Podicherti R."/>
            <person name="Tsui H.-C.T."/>
            <person name="Winkler M.E."/>
        </authorList>
    </citation>
    <scope>NUCLEOTIDE SEQUENCE</scope>
</reference>
<proteinExistence type="predicted"/>
<evidence type="ECO:0000313" key="1">
    <source>
        <dbReference type="EMBL" id="SVB82896.1"/>
    </source>
</evidence>
<sequence length="141" mass="16010">MFALLQTSFVVYAEDGFSGFSGVRSNYMWRGYDQNRFSPIGEVQVQYDYKGGYAGVWAGDVNSLTHDADTEYDFYAGYNFKPVGDWNIGVGAIHYEWSGEILDSMTEGFVTATYLDLVTVEFYFDLDNSIVVERFIDIKIA</sequence>
<accession>A0A382H6H1</accession>
<name>A0A382H6H1_9ZZZZ</name>
<evidence type="ECO:0008006" key="2">
    <source>
        <dbReference type="Google" id="ProtNLM"/>
    </source>
</evidence>
<organism evidence="1">
    <name type="scientific">marine metagenome</name>
    <dbReference type="NCBI Taxonomy" id="408172"/>
    <lineage>
        <taxon>unclassified sequences</taxon>
        <taxon>metagenomes</taxon>
        <taxon>ecological metagenomes</taxon>
    </lineage>
</organism>
<dbReference type="AlphaFoldDB" id="A0A382H6H1"/>
<dbReference type="EMBL" id="UINC01059460">
    <property type="protein sequence ID" value="SVB82896.1"/>
    <property type="molecule type" value="Genomic_DNA"/>
</dbReference>
<gene>
    <name evidence="1" type="ORF">METZ01_LOCUS235750</name>
</gene>
<dbReference type="NCBIfam" id="TIGR02001">
    <property type="entry name" value="gcw_chp"/>
    <property type="match status" value="1"/>
</dbReference>
<protein>
    <recommendedName>
        <fullName evidence="2">Outer membrane protein beta-barrel domain-containing protein</fullName>
    </recommendedName>
</protein>
<feature type="non-terminal residue" evidence="1">
    <location>
        <position position="141"/>
    </location>
</feature>
<dbReference type="InterPro" id="IPR010239">
    <property type="entry name" value="CHP02001"/>
</dbReference>